<evidence type="ECO:0000313" key="3">
    <source>
        <dbReference type="Proteomes" id="UP000214688"/>
    </source>
</evidence>
<sequence length="276" mass="31142">MDWVASYLQRLHLPAEAPSYDALARLCAAHLTTNAFENISKLYYFSRYEQTGWFIPPIDVFVENMHRLDVGGTCFTHNSSFQQLLTALGYDAWLVGFSENHMGILVQLPTGLHYVDVGVGAPVFRPLPLPAGGEAVSCGTGIRILPTTAPDTVMRFQHLLHDQVTLEWEMYPSKKLDFADFAEKIEQQNTPGRTFFMNTLRCQLWQPDRGRSISLVNNTLTTRLTDGTAHKQQLHSVREIKQVLQDEFGLPRLPVEEAVAVLNNLGIDIFAPQDRE</sequence>
<evidence type="ECO:0000256" key="1">
    <source>
        <dbReference type="ARBA" id="ARBA00006547"/>
    </source>
</evidence>
<accession>A0A223D518</accession>
<dbReference type="PANTHER" id="PTHR11786:SF0">
    <property type="entry name" value="ARYLAMINE N-ACETYLTRANSFERASE 4-RELATED"/>
    <property type="match status" value="1"/>
</dbReference>
<proteinExistence type="inferred from homology"/>
<dbReference type="InterPro" id="IPR001447">
    <property type="entry name" value="Arylamine_N-AcTrfase"/>
</dbReference>
<dbReference type="Proteomes" id="UP000214688">
    <property type="component" value="Chromosome"/>
</dbReference>
<comment type="similarity">
    <text evidence="1">Belongs to the arylamine N-acetyltransferase family.</text>
</comment>
<evidence type="ECO:0000313" key="2">
    <source>
        <dbReference type="EMBL" id="ASS76671.1"/>
    </source>
</evidence>
<dbReference type="Gene3D" id="3.30.2140.20">
    <property type="match status" value="1"/>
</dbReference>
<dbReference type="SUPFAM" id="SSF54001">
    <property type="entry name" value="Cysteine proteinases"/>
    <property type="match status" value="1"/>
</dbReference>
<keyword evidence="3" id="KW-1185">Reference proteome</keyword>
<organism evidence="2 3">
    <name type="scientific">Tumebacillus algifaecis</name>
    <dbReference type="NCBI Taxonomy" id="1214604"/>
    <lineage>
        <taxon>Bacteria</taxon>
        <taxon>Bacillati</taxon>
        <taxon>Bacillota</taxon>
        <taxon>Bacilli</taxon>
        <taxon>Bacillales</taxon>
        <taxon>Alicyclobacillaceae</taxon>
        <taxon>Tumebacillus</taxon>
    </lineage>
</organism>
<dbReference type="InterPro" id="IPR038765">
    <property type="entry name" value="Papain-like_cys_pep_sf"/>
</dbReference>
<dbReference type="RefSeq" id="WP_094237899.1">
    <property type="nucleotide sequence ID" value="NZ_CP022657.1"/>
</dbReference>
<name>A0A223D518_9BACL</name>
<dbReference type="AlphaFoldDB" id="A0A223D518"/>
<dbReference type="Pfam" id="PF00797">
    <property type="entry name" value="Acetyltransf_2"/>
    <property type="match status" value="1"/>
</dbReference>
<dbReference type="KEGG" id="tab:CIG75_17970"/>
<reference evidence="2 3" key="1">
    <citation type="journal article" date="2015" name="Int. J. Syst. Evol. Microbiol.">
        <title>Tumebacillus algifaecis sp. nov., isolated from decomposing algal scum.</title>
        <authorList>
            <person name="Wu Y.F."/>
            <person name="Zhang B."/>
            <person name="Xing P."/>
            <person name="Wu Q.L."/>
            <person name="Liu S.J."/>
        </authorList>
    </citation>
    <scope>NUCLEOTIDE SEQUENCE [LARGE SCALE GENOMIC DNA]</scope>
    <source>
        <strain evidence="2 3">THMBR28</strain>
    </source>
</reference>
<gene>
    <name evidence="2" type="ORF">CIG75_17970</name>
</gene>
<dbReference type="InterPro" id="IPR053710">
    <property type="entry name" value="Arylamine_NAT_domain_sf"/>
</dbReference>
<dbReference type="GO" id="GO:0016407">
    <property type="term" value="F:acetyltransferase activity"/>
    <property type="evidence" value="ECO:0007669"/>
    <property type="project" value="InterPro"/>
</dbReference>
<protein>
    <recommendedName>
        <fullName evidence="4">Arylamine N-acetyltransferase</fullName>
    </recommendedName>
</protein>
<dbReference type="PANTHER" id="PTHR11786">
    <property type="entry name" value="N-HYDROXYARYLAMINE O-ACETYLTRANSFERASE"/>
    <property type="match status" value="1"/>
</dbReference>
<evidence type="ECO:0008006" key="4">
    <source>
        <dbReference type="Google" id="ProtNLM"/>
    </source>
</evidence>
<dbReference type="EMBL" id="CP022657">
    <property type="protein sequence ID" value="ASS76671.1"/>
    <property type="molecule type" value="Genomic_DNA"/>
</dbReference>
<dbReference type="OrthoDB" id="2845539at2"/>